<keyword evidence="6" id="KW-0472">Membrane</keyword>
<evidence type="ECO:0000256" key="7">
    <source>
        <dbReference type="SAM" id="MobiDB-lite"/>
    </source>
</evidence>
<evidence type="ECO:0000256" key="2">
    <source>
        <dbReference type="ARBA" id="ARBA00005876"/>
    </source>
</evidence>
<comment type="subcellular location">
    <subcellularLocation>
        <location evidence="1">Membrane</location>
        <topology evidence="1">Single-pass type II membrane protein</topology>
    </subcellularLocation>
</comment>
<feature type="region of interest" description="Disordered" evidence="7">
    <location>
        <begin position="1"/>
        <end position="29"/>
    </location>
</feature>
<dbReference type="InterPro" id="IPR000402">
    <property type="entry name" value="Na/K_ATPase_sub_beta"/>
</dbReference>
<dbReference type="PANTHER" id="PTHR11523:SF28">
    <property type="entry name" value="NA_K-ATPASE BETA SUBUNIT ISOFORM 4-RELATED"/>
    <property type="match status" value="1"/>
</dbReference>
<accession>A0A0B1T4Y6</accession>
<dbReference type="PANTHER" id="PTHR11523">
    <property type="entry name" value="SODIUM/POTASSIUM-DEPENDENT ATPASE BETA SUBUNIT"/>
    <property type="match status" value="1"/>
</dbReference>
<dbReference type="Pfam" id="PF00287">
    <property type="entry name" value="Na_K-ATPase"/>
    <property type="match status" value="1"/>
</dbReference>
<dbReference type="EMBL" id="KN552583">
    <property type="protein sequence ID" value="KHJ90867.1"/>
    <property type="molecule type" value="Genomic_DNA"/>
</dbReference>
<dbReference type="GO" id="GO:0036376">
    <property type="term" value="P:sodium ion export across plasma membrane"/>
    <property type="evidence" value="ECO:0007669"/>
    <property type="project" value="TreeGrafter"/>
</dbReference>
<evidence type="ECO:0000313" key="8">
    <source>
        <dbReference type="EMBL" id="KHJ90867.1"/>
    </source>
</evidence>
<dbReference type="OrthoDB" id="5912413at2759"/>
<organism evidence="8 9">
    <name type="scientific">Oesophagostomum dentatum</name>
    <name type="common">Nodular worm</name>
    <dbReference type="NCBI Taxonomy" id="61180"/>
    <lineage>
        <taxon>Eukaryota</taxon>
        <taxon>Metazoa</taxon>
        <taxon>Ecdysozoa</taxon>
        <taxon>Nematoda</taxon>
        <taxon>Chromadorea</taxon>
        <taxon>Rhabditida</taxon>
        <taxon>Rhabditina</taxon>
        <taxon>Rhabditomorpha</taxon>
        <taxon>Strongyloidea</taxon>
        <taxon>Strongylidae</taxon>
        <taxon>Oesophagostomum</taxon>
    </lineage>
</organism>
<evidence type="ECO:0000256" key="3">
    <source>
        <dbReference type="ARBA" id="ARBA00022692"/>
    </source>
</evidence>
<sequence length="311" mass="35417">MSSQEYATVPDDLHLTNDEAANGDRWDDTGPIIGDLRDGPAVTIKLRDMLMDPNLRPSQRIFCIGFICFDANLCEVRYHSAPGLHMIPNFGTGVDNNILNLSRDNVAKARYVQTIQDYLEGYRKEQMSRASFIKQCTSLEKPLHSWCEFPLKIFDDAGCTALNRYGFESGEPCLLFELKLQTTWTPKLTQNVTTLPFKCDAYDHLAMRMNTNVKYFPQFEANPQYGGFTLNKVPSRAISDKDGRDVSDENGETLYDQPPLVFVKIRLSRSVHTTIRCYITNRTPEVSLLNLAEMPGNRVVQFDILYPYVES</sequence>
<evidence type="ECO:0000256" key="6">
    <source>
        <dbReference type="ARBA" id="ARBA00023136"/>
    </source>
</evidence>
<evidence type="ECO:0000313" key="9">
    <source>
        <dbReference type="Proteomes" id="UP000053660"/>
    </source>
</evidence>
<keyword evidence="5" id="KW-1133">Transmembrane helix</keyword>
<dbReference type="GO" id="GO:0005890">
    <property type="term" value="C:sodium:potassium-exchanging ATPase complex"/>
    <property type="evidence" value="ECO:0007669"/>
    <property type="project" value="InterPro"/>
</dbReference>
<comment type="similarity">
    <text evidence="2">Belongs to the X(+)/potassium ATPases subunit beta family.</text>
</comment>
<dbReference type="Gene3D" id="2.60.40.1660">
    <property type="entry name" value="Na, k-atpase alpha subunit"/>
    <property type="match status" value="1"/>
</dbReference>
<evidence type="ECO:0000256" key="5">
    <source>
        <dbReference type="ARBA" id="ARBA00022989"/>
    </source>
</evidence>
<dbReference type="GO" id="GO:0001671">
    <property type="term" value="F:ATPase activator activity"/>
    <property type="evidence" value="ECO:0007669"/>
    <property type="project" value="TreeGrafter"/>
</dbReference>
<gene>
    <name evidence="8" type="ORF">OESDEN_09274</name>
</gene>
<dbReference type="AlphaFoldDB" id="A0A0B1T4Y6"/>
<dbReference type="Proteomes" id="UP000053660">
    <property type="component" value="Unassembled WGS sequence"/>
</dbReference>
<dbReference type="GO" id="GO:0030007">
    <property type="term" value="P:intracellular potassium ion homeostasis"/>
    <property type="evidence" value="ECO:0007669"/>
    <property type="project" value="TreeGrafter"/>
</dbReference>
<dbReference type="GO" id="GO:0006883">
    <property type="term" value="P:intracellular sodium ion homeostasis"/>
    <property type="evidence" value="ECO:0007669"/>
    <property type="project" value="TreeGrafter"/>
</dbReference>
<evidence type="ECO:0008006" key="10">
    <source>
        <dbReference type="Google" id="ProtNLM"/>
    </source>
</evidence>
<dbReference type="InterPro" id="IPR038702">
    <property type="entry name" value="Na/K_ATPase_sub_beta_sf"/>
</dbReference>
<proteinExistence type="inferred from homology"/>
<evidence type="ECO:0000256" key="4">
    <source>
        <dbReference type="ARBA" id="ARBA00022968"/>
    </source>
</evidence>
<keyword evidence="3" id="KW-0812">Transmembrane</keyword>
<dbReference type="GO" id="GO:1990573">
    <property type="term" value="P:potassium ion import across plasma membrane"/>
    <property type="evidence" value="ECO:0007669"/>
    <property type="project" value="TreeGrafter"/>
</dbReference>
<name>A0A0B1T4Y6_OESDE</name>
<keyword evidence="9" id="KW-1185">Reference proteome</keyword>
<reference evidence="8 9" key="1">
    <citation type="submission" date="2014-03" db="EMBL/GenBank/DDBJ databases">
        <title>Draft genome of the hookworm Oesophagostomum dentatum.</title>
        <authorList>
            <person name="Mitreva M."/>
        </authorList>
    </citation>
    <scope>NUCLEOTIDE SEQUENCE [LARGE SCALE GENOMIC DNA]</scope>
    <source>
        <strain evidence="8 9">OD-Hann</strain>
    </source>
</reference>
<protein>
    <recommendedName>
        <fullName evidence="10">Sodium / potassium ATPase beta chain</fullName>
    </recommendedName>
</protein>
<evidence type="ECO:0000256" key="1">
    <source>
        <dbReference type="ARBA" id="ARBA00004606"/>
    </source>
</evidence>
<keyword evidence="4" id="KW-0735">Signal-anchor</keyword>
<feature type="compositionally biased region" description="Basic and acidic residues" evidence="7">
    <location>
        <begin position="11"/>
        <end position="28"/>
    </location>
</feature>